<evidence type="ECO:0000313" key="1">
    <source>
        <dbReference type="EMBL" id="STQ91566.1"/>
    </source>
</evidence>
<dbReference type="EMBL" id="UGHR01000001">
    <property type="protein sequence ID" value="STQ91566.1"/>
    <property type="molecule type" value="Genomic_DNA"/>
</dbReference>
<reference evidence="1 3" key="1">
    <citation type="submission" date="2018-06" db="EMBL/GenBank/DDBJ databases">
        <authorList>
            <consortium name="Pathogen Informatics"/>
            <person name="Doyle S."/>
        </authorList>
    </citation>
    <scope>NUCLEOTIDE SEQUENCE [LARGE SCALE GENOMIC DNA]</scope>
    <source>
        <strain evidence="1 3">NCTC11159</strain>
    </source>
</reference>
<gene>
    <name evidence="2" type="ORF">EV682_11822</name>
    <name evidence="1" type="ORF">NCTC11159_02640</name>
</gene>
<evidence type="ECO:0000313" key="4">
    <source>
        <dbReference type="Proteomes" id="UP000295794"/>
    </source>
</evidence>
<dbReference type="OrthoDB" id="197869at2"/>
<evidence type="ECO:0000313" key="2">
    <source>
        <dbReference type="EMBL" id="TCU81901.1"/>
    </source>
</evidence>
<dbReference type="SUPFAM" id="SSF56935">
    <property type="entry name" value="Porins"/>
    <property type="match status" value="1"/>
</dbReference>
<dbReference type="InterPro" id="IPR023614">
    <property type="entry name" value="Porin_dom_sf"/>
</dbReference>
<dbReference type="AlphaFoldDB" id="A0A377Q8G8"/>
<name>A0A377Q8G8_9NEIS</name>
<sequence>MFRYLIRYPLMLLLMLLPGLGRAEEYAEQDLFSLSGFATLGAVYNSTDQADFLRDLSQREGAGYTRQLDFGLDSLLGLQLDAKINAEVSASAQLLSHRRYDNSYTPELNWGFVKYTPNDSVQARIGRLGFDVYMQADSRSVGYSYLPVRPPVDYYGGLPISYLDGVDVVLKHPIGEGIARLELAMGYAREKLPVQGSDHSLDLSGSPLWGGYLDYQLQNWQFRVGYARLNLENELPDLDLLLNVLRSPQLQSFPGPAQFADDAMIKGKMVEFISAGMIYDNGPLQIQLMLRRLLATTISYPDNDAGYLMLAYRVGPFTPYVSYSIVKPKVIKHDVGLPDIPAFSQVNGLSRLIQPYPLNDQSTYSLGVRYDVMRNLDLKFQVDRVDGRDSFQWANKQPSWDGRATIYSLTLDFIF</sequence>
<dbReference type="EMBL" id="SMBT01000018">
    <property type="protein sequence ID" value="TCU81901.1"/>
    <property type="molecule type" value="Genomic_DNA"/>
</dbReference>
<dbReference type="RefSeq" id="WP_132038741.1">
    <property type="nucleotide sequence ID" value="NZ_CAWOLO010000018.1"/>
</dbReference>
<protein>
    <recommendedName>
        <fullName evidence="5">Porin domain-containing protein</fullName>
    </recommendedName>
</protein>
<reference evidence="2 4" key="2">
    <citation type="submission" date="2019-03" db="EMBL/GenBank/DDBJ databases">
        <title>Genomic Encyclopedia of Type Strains, Phase IV (KMG-IV): sequencing the most valuable type-strain genomes for metagenomic binning, comparative biology and taxonomic classification.</title>
        <authorList>
            <person name="Goeker M."/>
        </authorList>
    </citation>
    <scope>NUCLEOTIDE SEQUENCE [LARGE SCALE GENOMIC DNA]</scope>
    <source>
        <strain evidence="2 4">DSM 3764</strain>
    </source>
</reference>
<evidence type="ECO:0008006" key="5">
    <source>
        <dbReference type="Google" id="ProtNLM"/>
    </source>
</evidence>
<dbReference type="Proteomes" id="UP000295794">
    <property type="component" value="Unassembled WGS sequence"/>
</dbReference>
<evidence type="ECO:0000313" key="3">
    <source>
        <dbReference type="Proteomes" id="UP000255108"/>
    </source>
</evidence>
<accession>A0A377Q8G8</accession>
<dbReference type="Gene3D" id="2.40.160.10">
    <property type="entry name" value="Porin"/>
    <property type="match status" value="1"/>
</dbReference>
<keyword evidence="4" id="KW-1185">Reference proteome</keyword>
<proteinExistence type="predicted"/>
<organism evidence="1 3">
    <name type="scientific">Iodobacter fluviatilis</name>
    <dbReference type="NCBI Taxonomy" id="537"/>
    <lineage>
        <taxon>Bacteria</taxon>
        <taxon>Pseudomonadati</taxon>
        <taxon>Pseudomonadota</taxon>
        <taxon>Betaproteobacteria</taxon>
        <taxon>Neisseriales</taxon>
        <taxon>Chitinibacteraceae</taxon>
        <taxon>Iodobacter</taxon>
    </lineage>
</organism>
<dbReference type="Proteomes" id="UP000255108">
    <property type="component" value="Unassembled WGS sequence"/>
</dbReference>